<protein>
    <submittedName>
        <fullName evidence="3">Putative membrane protein</fullName>
    </submittedName>
</protein>
<organism evidence="3 4">
    <name type="scientific">Pseudonocardia kunmingensis</name>
    <dbReference type="NCBI Taxonomy" id="630975"/>
    <lineage>
        <taxon>Bacteria</taxon>
        <taxon>Bacillati</taxon>
        <taxon>Actinomycetota</taxon>
        <taxon>Actinomycetes</taxon>
        <taxon>Pseudonocardiales</taxon>
        <taxon>Pseudonocardiaceae</taxon>
        <taxon>Pseudonocardia</taxon>
    </lineage>
</organism>
<feature type="transmembrane region" description="Helical" evidence="1">
    <location>
        <begin position="20"/>
        <end position="43"/>
    </location>
</feature>
<dbReference type="Proteomes" id="UP000315677">
    <property type="component" value="Unassembled WGS sequence"/>
</dbReference>
<dbReference type="PIRSF" id="PIRSF026631">
    <property type="entry name" value="UCP026631"/>
    <property type="match status" value="1"/>
</dbReference>
<dbReference type="AlphaFoldDB" id="A0A543DZB1"/>
<sequence length="518" mass="54372">MTAPGTAPDEGWHELDRRTVAVTALLTLGGSVAAGMPIGLAVARNTSTGTALLWVLPAVALLVAGAGVLDHVRWRRTRYRVTPSRVELRTGIVVTRHRSLQRDRIRAVDVTADPLLRAFGLVAVRVGTGEQSGAGEGSVALRPVPSATGEALRRELLRRERRDGADADAPVDGALAVLDPAWIRYAPVSFVAPVLGASAFGGALQVSEWFGLQAGVITWVAEVFHGVPLAAVIAILAAGALVVGAVGALGLWVEMWWNYRLEREPGTLRVSRGLLTTRSISVEEARLRGVELVEPLGVRLSGAARIDAVATGMGAAKPEDDKTDRRTLLPAAPRALAQGVAAAVLREQVSPTDAVRLTGHPAAARGRRLRWALATVVAVEAPLVVLGVLLTDVLLHIAWISALALVPLAVVLAVDAYRSLGHGLGERYLVARSGTVRRSTVALQRGGIIGWTFRQSIFQRRAELVTVIATTAAGTGAYAVPDAGTDEGLALARATVPGLLEPFAEELDAPATNGTFVG</sequence>
<dbReference type="Pfam" id="PF03703">
    <property type="entry name" value="bPH_2"/>
    <property type="match status" value="2"/>
</dbReference>
<feature type="transmembrane region" description="Helical" evidence="1">
    <location>
        <begin position="227"/>
        <end position="253"/>
    </location>
</feature>
<dbReference type="PANTHER" id="PTHR34473">
    <property type="entry name" value="UPF0699 TRANSMEMBRANE PROTEIN YDBS"/>
    <property type="match status" value="1"/>
</dbReference>
<feature type="domain" description="YdbS-like PH" evidence="2">
    <location>
        <begin position="74"/>
        <end position="147"/>
    </location>
</feature>
<feature type="transmembrane region" description="Helical" evidence="1">
    <location>
        <begin position="49"/>
        <end position="69"/>
    </location>
</feature>
<evidence type="ECO:0000313" key="3">
    <source>
        <dbReference type="EMBL" id="TQM14677.1"/>
    </source>
</evidence>
<dbReference type="EMBL" id="VFPA01000001">
    <property type="protein sequence ID" value="TQM14677.1"/>
    <property type="molecule type" value="Genomic_DNA"/>
</dbReference>
<keyword evidence="1" id="KW-0472">Membrane</keyword>
<evidence type="ECO:0000313" key="4">
    <source>
        <dbReference type="Proteomes" id="UP000315677"/>
    </source>
</evidence>
<name>A0A543DZB1_9PSEU</name>
<feature type="transmembrane region" description="Helical" evidence="1">
    <location>
        <begin position="185"/>
        <end position="207"/>
    </location>
</feature>
<dbReference type="PANTHER" id="PTHR34473:SF2">
    <property type="entry name" value="UPF0699 TRANSMEMBRANE PROTEIN YDBT"/>
    <property type="match status" value="1"/>
</dbReference>
<feature type="domain" description="YdbS-like PH" evidence="2">
    <location>
        <begin position="423"/>
        <end position="492"/>
    </location>
</feature>
<proteinExistence type="predicted"/>
<evidence type="ECO:0000259" key="2">
    <source>
        <dbReference type="Pfam" id="PF03703"/>
    </source>
</evidence>
<keyword evidence="4" id="KW-1185">Reference proteome</keyword>
<dbReference type="InterPro" id="IPR005182">
    <property type="entry name" value="YdbS-like_PH"/>
</dbReference>
<dbReference type="InterPro" id="IPR014529">
    <property type="entry name" value="UCP026631"/>
</dbReference>
<feature type="transmembrane region" description="Helical" evidence="1">
    <location>
        <begin position="396"/>
        <end position="417"/>
    </location>
</feature>
<accession>A0A543DZB1</accession>
<keyword evidence="1" id="KW-0812">Transmembrane</keyword>
<feature type="transmembrane region" description="Helical" evidence="1">
    <location>
        <begin position="371"/>
        <end position="390"/>
    </location>
</feature>
<gene>
    <name evidence="3" type="ORF">FB558_1451</name>
</gene>
<reference evidence="3 4" key="1">
    <citation type="submission" date="2019-06" db="EMBL/GenBank/DDBJ databases">
        <title>Sequencing the genomes of 1000 actinobacteria strains.</title>
        <authorList>
            <person name="Klenk H.-P."/>
        </authorList>
    </citation>
    <scope>NUCLEOTIDE SEQUENCE [LARGE SCALE GENOMIC DNA]</scope>
    <source>
        <strain evidence="3 4">DSM 45301</strain>
    </source>
</reference>
<dbReference type="RefSeq" id="WP_246106292.1">
    <property type="nucleotide sequence ID" value="NZ_VFPA01000001.1"/>
</dbReference>
<evidence type="ECO:0000256" key="1">
    <source>
        <dbReference type="SAM" id="Phobius"/>
    </source>
</evidence>
<comment type="caution">
    <text evidence="3">The sequence shown here is derived from an EMBL/GenBank/DDBJ whole genome shotgun (WGS) entry which is preliminary data.</text>
</comment>
<keyword evidence="1" id="KW-1133">Transmembrane helix</keyword>